<dbReference type="Pfam" id="PF13469">
    <property type="entry name" value="Sulfotransfer_3"/>
    <property type="match status" value="1"/>
</dbReference>
<dbReference type="GO" id="GO:0008146">
    <property type="term" value="F:sulfotransferase activity"/>
    <property type="evidence" value="ECO:0007669"/>
    <property type="project" value="InterPro"/>
</dbReference>
<protein>
    <submittedName>
        <fullName evidence="3">Deacetylase sulfotransferase</fullName>
    </submittedName>
</protein>
<dbReference type="Proteomes" id="UP000649179">
    <property type="component" value="Unassembled WGS sequence"/>
</dbReference>
<evidence type="ECO:0000313" key="4">
    <source>
        <dbReference type="Proteomes" id="UP000649179"/>
    </source>
</evidence>
<keyword evidence="1" id="KW-0808">Transferase</keyword>
<organism evidence="3 4">
    <name type="scientific">Marmoricola endophyticus</name>
    <dbReference type="NCBI Taxonomy" id="2040280"/>
    <lineage>
        <taxon>Bacteria</taxon>
        <taxon>Bacillati</taxon>
        <taxon>Actinomycetota</taxon>
        <taxon>Actinomycetes</taxon>
        <taxon>Propionibacteriales</taxon>
        <taxon>Nocardioidaceae</taxon>
        <taxon>Marmoricola</taxon>
    </lineage>
</organism>
<dbReference type="InterPro" id="IPR027417">
    <property type="entry name" value="P-loop_NTPase"/>
</dbReference>
<accession>A0A917BHE0</accession>
<comment type="caution">
    <text evidence="3">The sequence shown here is derived from an EMBL/GenBank/DDBJ whole genome shotgun (WGS) entry which is preliminary data.</text>
</comment>
<reference evidence="3" key="1">
    <citation type="journal article" date="2014" name="Int. J. Syst. Evol. Microbiol.">
        <title>Complete genome sequence of Corynebacterium casei LMG S-19264T (=DSM 44701T), isolated from a smear-ripened cheese.</title>
        <authorList>
            <consortium name="US DOE Joint Genome Institute (JGI-PGF)"/>
            <person name="Walter F."/>
            <person name="Albersmeier A."/>
            <person name="Kalinowski J."/>
            <person name="Ruckert C."/>
        </authorList>
    </citation>
    <scope>NUCLEOTIDE SEQUENCE</scope>
    <source>
        <strain evidence="3">CGMCC 1.16067</strain>
    </source>
</reference>
<dbReference type="AlphaFoldDB" id="A0A917BHE0"/>
<keyword evidence="4" id="KW-1185">Reference proteome</keyword>
<dbReference type="SUPFAM" id="SSF52540">
    <property type="entry name" value="P-loop containing nucleoside triphosphate hydrolases"/>
    <property type="match status" value="1"/>
</dbReference>
<feature type="region of interest" description="Disordered" evidence="2">
    <location>
        <begin position="1"/>
        <end position="32"/>
    </location>
</feature>
<evidence type="ECO:0000313" key="3">
    <source>
        <dbReference type="EMBL" id="GGF43615.1"/>
    </source>
</evidence>
<dbReference type="PANTHER" id="PTHR10605">
    <property type="entry name" value="HEPARAN SULFATE SULFOTRANSFERASE"/>
    <property type="match status" value="1"/>
</dbReference>
<sequence length="270" mass="29663">MHVAVRGPVRSRVRAAQARHPALSPTTRPGPPDFVGIGAQRCGTSWWHSLIEQHPQVAPLGMGAKELHFFDEAWRADAGPVATARLATAYAAQFRRRPGQVAGEWTPRYLLDPWAVPRLLSVAPQARLLVMLRDPVARFRSGLAHASKTRPTLGPDDVTAAYARGLYAEQLARVLATAPREQVLVLQLEQCLAEPQRHLDHTFGFLGLEPHPVPAARESGSRNAAVTTTPVDPALLADVREGYREDVHRLVELAPGSIDVDLWPETVEQR</sequence>
<dbReference type="Gene3D" id="3.40.50.300">
    <property type="entry name" value="P-loop containing nucleotide triphosphate hydrolases"/>
    <property type="match status" value="1"/>
</dbReference>
<evidence type="ECO:0000256" key="1">
    <source>
        <dbReference type="ARBA" id="ARBA00022679"/>
    </source>
</evidence>
<dbReference type="PANTHER" id="PTHR10605:SF56">
    <property type="entry name" value="BIFUNCTIONAL HEPARAN SULFATE N-DEACETYLASE_N-SULFOTRANSFERASE"/>
    <property type="match status" value="1"/>
</dbReference>
<name>A0A917BHE0_9ACTN</name>
<gene>
    <name evidence="3" type="ORF">GCM10011519_16820</name>
</gene>
<dbReference type="InterPro" id="IPR037359">
    <property type="entry name" value="NST/OST"/>
</dbReference>
<evidence type="ECO:0000256" key="2">
    <source>
        <dbReference type="SAM" id="MobiDB-lite"/>
    </source>
</evidence>
<proteinExistence type="predicted"/>
<dbReference type="EMBL" id="BMKQ01000001">
    <property type="protein sequence ID" value="GGF43615.1"/>
    <property type="molecule type" value="Genomic_DNA"/>
</dbReference>
<reference evidence="3" key="2">
    <citation type="submission" date="2020-09" db="EMBL/GenBank/DDBJ databases">
        <authorList>
            <person name="Sun Q."/>
            <person name="Zhou Y."/>
        </authorList>
    </citation>
    <scope>NUCLEOTIDE SEQUENCE</scope>
    <source>
        <strain evidence="3">CGMCC 1.16067</strain>
    </source>
</reference>